<dbReference type="Proteomes" id="UP001139104">
    <property type="component" value="Unassembled WGS sequence"/>
</dbReference>
<evidence type="ECO:0000313" key="8">
    <source>
        <dbReference type="Proteomes" id="UP001139104"/>
    </source>
</evidence>
<reference evidence="7" key="1">
    <citation type="journal article" date="2022" name="ISME J.">
        <title>Identification of active gaseous-alkane degraders at natural gas seeps.</title>
        <authorList>
            <person name="Farhan Ul Haque M."/>
            <person name="Hernandez M."/>
            <person name="Crombie A.T."/>
            <person name="Murrell J.C."/>
        </authorList>
    </citation>
    <scope>NUCLEOTIDE SEQUENCE</scope>
    <source>
        <strain evidence="7">PC2</strain>
    </source>
</reference>
<feature type="transmembrane region" description="Helical" evidence="5">
    <location>
        <begin position="109"/>
        <end position="135"/>
    </location>
</feature>
<dbReference type="RefSeq" id="WP_243067697.1">
    <property type="nucleotide sequence ID" value="NZ_JAIVFK010000016.1"/>
</dbReference>
<evidence type="ECO:0000313" key="7">
    <source>
        <dbReference type="EMBL" id="MCI4683766.1"/>
    </source>
</evidence>
<name>A0ABS9Z8J9_9HYPH</name>
<accession>A0ABS9Z8J9</accession>
<keyword evidence="4 5" id="KW-0472">Membrane</keyword>
<sequence length="155" mass="17084">MSNANSWEPARPAVYPLAPLPASALAGVRRRRIFALLLDLILVSILSFAIFFGLGLLTLGIAWLFLPPLFPFVAFFYNGLTISSSSMATPGMKAMDLEMRLTDGSRVPFLYASVHAVLFYLSLYLFAPVLLFSLFASDKRCLHDILAGVIVLRRA</sequence>
<dbReference type="EMBL" id="JAIVFP010000001">
    <property type="protein sequence ID" value="MCI4683766.1"/>
    <property type="molecule type" value="Genomic_DNA"/>
</dbReference>
<evidence type="ECO:0000256" key="4">
    <source>
        <dbReference type="ARBA" id="ARBA00023136"/>
    </source>
</evidence>
<proteinExistence type="predicted"/>
<keyword evidence="3 5" id="KW-1133">Transmembrane helix</keyword>
<feature type="domain" description="RDD" evidence="6">
    <location>
        <begin position="30"/>
        <end position="148"/>
    </location>
</feature>
<protein>
    <submittedName>
        <fullName evidence="7">RDD family protein</fullName>
    </submittedName>
</protein>
<evidence type="ECO:0000256" key="3">
    <source>
        <dbReference type="ARBA" id="ARBA00022989"/>
    </source>
</evidence>
<feature type="transmembrane region" description="Helical" evidence="5">
    <location>
        <begin position="33"/>
        <end position="63"/>
    </location>
</feature>
<evidence type="ECO:0000256" key="5">
    <source>
        <dbReference type="SAM" id="Phobius"/>
    </source>
</evidence>
<dbReference type="InterPro" id="IPR010432">
    <property type="entry name" value="RDD"/>
</dbReference>
<comment type="caution">
    <text evidence="7">The sequence shown here is derived from an EMBL/GenBank/DDBJ whole genome shotgun (WGS) entry which is preliminary data.</text>
</comment>
<keyword evidence="2 5" id="KW-0812">Transmembrane</keyword>
<feature type="transmembrane region" description="Helical" evidence="5">
    <location>
        <begin position="69"/>
        <end position="88"/>
    </location>
</feature>
<evidence type="ECO:0000256" key="1">
    <source>
        <dbReference type="ARBA" id="ARBA00004141"/>
    </source>
</evidence>
<keyword evidence="8" id="KW-1185">Reference proteome</keyword>
<organism evidence="7 8">
    <name type="scientific">Candidatus Rhodoblastus alkanivorans</name>
    <dbReference type="NCBI Taxonomy" id="2954117"/>
    <lineage>
        <taxon>Bacteria</taxon>
        <taxon>Pseudomonadati</taxon>
        <taxon>Pseudomonadota</taxon>
        <taxon>Alphaproteobacteria</taxon>
        <taxon>Hyphomicrobiales</taxon>
        <taxon>Rhodoblastaceae</taxon>
        <taxon>Rhodoblastus</taxon>
    </lineage>
</organism>
<evidence type="ECO:0000256" key="2">
    <source>
        <dbReference type="ARBA" id="ARBA00022692"/>
    </source>
</evidence>
<evidence type="ECO:0000259" key="6">
    <source>
        <dbReference type="Pfam" id="PF06271"/>
    </source>
</evidence>
<gene>
    <name evidence="7" type="ORF">K2U94_13500</name>
</gene>
<comment type="subcellular location">
    <subcellularLocation>
        <location evidence="1">Membrane</location>
        <topology evidence="1">Multi-pass membrane protein</topology>
    </subcellularLocation>
</comment>
<dbReference type="Pfam" id="PF06271">
    <property type="entry name" value="RDD"/>
    <property type="match status" value="1"/>
</dbReference>